<keyword evidence="2" id="KW-1185">Reference proteome</keyword>
<evidence type="ECO:0000313" key="1">
    <source>
        <dbReference type="EMBL" id="CAB1443582.1"/>
    </source>
</evidence>
<comment type="caution">
    <text evidence="1">The sequence shown here is derived from an EMBL/GenBank/DDBJ whole genome shotgun (WGS) entry which is preliminary data.</text>
</comment>
<sequence>VVWCRTRVIRVERVRSAWYRYGIASAVVETQQPLVRLYACAGLAGVAQLAMVEAQLVVGGAWHLVYAVVEECQLSSGGLASTPCGVAQLAVVRGGQASVVEEAQLAVVEAQLWW</sequence>
<name>A0A9N7V5X4_PLEPL</name>
<accession>A0A9N7V5X4</accession>
<evidence type="ECO:0000313" key="2">
    <source>
        <dbReference type="Proteomes" id="UP001153269"/>
    </source>
</evidence>
<dbReference type="AlphaFoldDB" id="A0A9N7V5X4"/>
<dbReference type="Proteomes" id="UP001153269">
    <property type="component" value="Unassembled WGS sequence"/>
</dbReference>
<protein>
    <submittedName>
        <fullName evidence="1">Uncharacterized protein</fullName>
    </submittedName>
</protein>
<organism evidence="1 2">
    <name type="scientific">Pleuronectes platessa</name>
    <name type="common">European plaice</name>
    <dbReference type="NCBI Taxonomy" id="8262"/>
    <lineage>
        <taxon>Eukaryota</taxon>
        <taxon>Metazoa</taxon>
        <taxon>Chordata</taxon>
        <taxon>Craniata</taxon>
        <taxon>Vertebrata</taxon>
        <taxon>Euteleostomi</taxon>
        <taxon>Actinopterygii</taxon>
        <taxon>Neopterygii</taxon>
        <taxon>Teleostei</taxon>
        <taxon>Neoteleostei</taxon>
        <taxon>Acanthomorphata</taxon>
        <taxon>Carangaria</taxon>
        <taxon>Pleuronectiformes</taxon>
        <taxon>Pleuronectoidei</taxon>
        <taxon>Pleuronectidae</taxon>
        <taxon>Pleuronectes</taxon>
    </lineage>
</organism>
<feature type="non-terminal residue" evidence="1">
    <location>
        <position position="114"/>
    </location>
</feature>
<proteinExistence type="predicted"/>
<gene>
    <name evidence="1" type="ORF">PLEPLA_LOCUS31298</name>
</gene>
<dbReference type="EMBL" id="CADEAL010003129">
    <property type="protein sequence ID" value="CAB1443582.1"/>
    <property type="molecule type" value="Genomic_DNA"/>
</dbReference>
<reference evidence="1" key="1">
    <citation type="submission" date="2020-03" db="EMBL/GenBank/DDBJ databases">
        <authorList>
            <person name="Weist P."/>
        </authorList>
    </citation>
    <scope>NUCLEOTIDE SEQUENCE</scope>
</reference>